<keyword evidence="6" id="KW-1185">Reference proteome</keyword>
<dbReference type="Pfam" id="PF21467">
    <property type="entry name" value="BetaGal_gal-bd"/>
    <property type="match status" value="1"/>
</dbReference>
<proteinExistence type="predicted"/>
<sequence>MVKKSGDNSSNGLTWKWKTEPKKDTMNGKGNIKVHQLLEKKELTLDAIDYLCATVGIANYGASFDEIKMGILGGHVQLVEKNNVTMDFSNNLGSYMVGLNGEKKRLYDLQPHVSVSWNTNSPHIPIRKLITWYKAEFKAPFGTNSIVVGFQGLGKGHAWVNGHNIDRYWASWVTTTNGYNDI</sequence>
<keyword evidence="2" id="KW-0326">Glycosidase</keyword>
<dbReference type="Gramene" id="Psat05G0593800-T1">
    <property type="protein sequence ID" value="KAI5410608.1"/>
    <property type="gene ID" value="KIW84_055938"/>
</dbReference>
<protein>
    <recommendedName>
        <fullName evidence="4">Beta-galactosidase galactose-binding domain-containing protein</fullName>
    </recommendedName>
</protein>
<dbReference type="InterPro" id="IPR008979">
    <property type="entry name" value="Galactose-bd-like_sf"/>
</dbReference>
<gene>
    <name evidence="5" type="ORF">KIW84_055938</name>
</gene>
<name>A0A9D4WWX1_PEA</name>
<dbReference type="SUPFAM" id="SSF49785">
    <property type="entry name" value="Galactose-binding domain-like"/>
    <property type="match status" value="1"/>
</dbReference>
<dbReference type="GO" id="GO:0004553">
    <property type="term" value="F:hydrolase activity, hydrolyzing O-glycosyl compounds"/>
    <property type="evidence" value="ECO:0007669"/>
    <property type="project" value="InterPro"/>
</dbReference>
<organism evidence="5 6">
    <name type="scientific">Pisum sativum</name>
    <name type="common">Garden pea</name>
    <name type="synonym">Lathyrus oleraceus</name>
    <dbReference type="NCBI Taxonomy" id="3888"/>
    <lineage>
        <taxon>Eukaryota</taxon>
        <taxon>Viridiplantae</taxon>
        <taxon>Streptophyta</taxon>
        <taxon>Embryophyta</taxon>
        <taxon>Tracheophyta</taxon>
        <taxon>Spermatophyta</taxon>
        <taxon>Magnoliopsida</taxon>
        <taxon>eudicotyledons</taxon>
        <taxon>Gunneridae</taxon>
        <taxon>Pentapetalae</taxon>
        <taxon>rosids</taxon>
        <taxon>fabids</taxon>
        <taxon>Fabales</taxon>
        <taxon>Fabaceae</taxon>
        <taxon>Papilionoideae</taxon>
        <taxon>50 kb inversion clade</taxon>
        <taxon>NPAAA clade</taxon>
        <taxon>Hologalegina</taxon>
        <taxon>IRL clade</taxon>
        <taxon>Fabeae</taxon>
        <taxon>Lathyrus</taxon>
    </lineage>
</organism>
<evidence type="ECO:0000259" key="4">
    <source>
        <dbReference type="Pfam" id="PF21467"/>
    </source>
</evidence>
<feature type="domain" description="Beta-galactosidase galactose-binding" evidence="4">
    <location>
        <begin position="131"/>
        <end position="171"/>
    </location>
</feature>
<reference evidence="5 6" key="1">
    <citation type="journal article" date="2022" name="Nat. Genet.">
        <title>Improved pea reference genome and pan-genome highlight genomic features and evolutionary characteristics.</title>
        <authorList>
            <person name="Yang T."/>
            <person name="Liu R."/>
            <person name="Luo Y."/>
            <person name="Hu S."/>
            <person name="Wang D."/>
            <person name="Wang C."/>
            <person name="Pandey M.K."/>
            <person name="Ge S."/>
            <person name="Xu Q."/>
            <person name="Li N."/>
            <person name="Li G."/>
            <person name="Huang Y."/>
            <person name="Saxena R.K."/>
            <person name="Ji Y."/>
            <person name="Li M."/>
            <person name="Yan X."/>
            <person name="He Y."/>
            <person name="Liu Y."/>
            <person name="Wang X."/>
            <person name="Xiang C."/>
            <person name="Varshney R.K."/>
            <person name="Ding H."/>
            <person name="Gao S."/>
            <person name="Zong X."/>
        </authorList>
    </citation>
    <scope>NUCLEOTIDE SEQUENCE [LARGE SCALE GENOMIC DNA]</scope>
    <source>
        <strain evidence="5 6">cv. Zhongwan 6</strain>
    </source>
</reference>
<dbReference type="PRINTS" id="PR00742">
    <property type="entry name" value="GLHYDRLASE35"/>
</dbReference>
<evidence type="ECO:0000256" key="3">
    <source>
        <dbReference type="SAM" id="MobiDB-lite"/>
    </source>
</evidence>
<dbReference type="Gene3D" id="2.60.120.260">
    <property type="entry name" value="Galactose-binding domain-like"/>
    <property type="match status" value="1"/>
</dbReference>
<feature type="region of interest" description="Disordered" evidence="3">
    <location>
        <begin position="1"/>
        <end position="22"/>
    </location>
</feature>
<dbReference type="GO" id="GO:0005975">
    <property type="term" value="P:carbohydrate metabolic process"/>
    <property type="evidence" value="ECO:0007669"/>
    <property type="project" value="InterPro"/>
</dbReference>
<keyword evidence="1" id="KW-0378">Hydrolase</keyword>
<evidence type="ECO:0000256" key="1">
    <source>
        <dbReference type="ARBA" id="ARBA00022801"/>
    </source>
</evidence>
<dbReference type="AlphaFoldDB" id="A0A9D4WWX1"/>
<accession>A0A9D4WWX1</accession>
<evidence type="ECO:0000256" key="2">
    <source>
        <dbReference type="ARBA" id="ARBA00023295"/>
    </source>
</evidence>
<comment type="caution">
    <text evidence="5">The sequence shown here is derived from an EMBL/GenBank/DDBJ whole genome shotgun (WGS) entry which is preliminary data.</text>
</comment>
<dbReference type="InterPro" id="IPR048913">
    <property type="entry name" value="BetaGal_gal-bd"/>
</dbReference>
<evidence type="ECO:0000313" key="6">
    <source>
        <dbReference type="Proteomes" id="UP001058974"/>
    </source>
</evidence>
<evidence type="ECO:0000313" key="5">
    <source>
        <dbReference type="EMBL" id="KAI5410608.1"/>
    </source>
</evidence>
<dbReference type="Proteomes" id="UP001058974">
    <property type="component" value="Chromosome 5"/>
</dbReference>
<dbReference type="PANTHER" id="PTHR23421">
    <property type="entry name" value="BETA-GALACTOSIDASE RELATED"/>
    <property type="match status" value="1"/>
</dbReference>
<dbReference type="InterPro" id="IPR001944">
    <property type="entry name" value="Glycoside_Hdrlase_35"/>
</dbReference>
<dbReference type="EMBL" id="JAMSHJ010000005">
    <property type="protein sequence ID" value="KAI5410608.1"/>
    <property type="molecule type" value="Genomic_DNA"/>
</dbReference>